<keyword evidence="11 12" id="KW-0604">Photosystem II</keyword>
<feature type="binding site" description="axial binding residue" evidence="12">
    <location>
        <position position="67"/>
    </location>
    <ligand>
        <name>heme c</name>
        <dbReference type="ChEBI" id="CHEBI:61717"/>
    </ligand>
    <ligandPart>
        <name>Fe</name>
        <dbReference type="ChEBI" id="CHEBI:18248"/>
    </ligandPart>
</feature>
<feature type="domain" description="Cytochrome c" evidence="13">
    <location>
        <begin position="50"/>
        <end position="149"/>
    </location>
</feature>
<reference evidence="14 15" key="1">
    <citation type="submission" date="2012-06" db="EMBL/GenBank/DDBJ databases">
        <title>Finished chromosome of genome of Crinalium epipsammum PCC 9333.</title>
        <authorList>
            <consortium name="US DOE Joint Genome Institute"/>
            <person name="Gugger M."/>
            <person name="Coursin T."/>
            <person name="Rippka R."/>
            <person name="Tandeau De Marsac N."/>
            <person name="Huntemann M."/>
            <person name="Wei C.-L."/>
            <person name="Han J."/>
            <person name="Detter J.C."/>
            <person name="Han C."/>
            <person name="Tapia R."/>
            <person name="Davenport K."/>
            <person name="Daligault H."/>
            <person name="Erkkila T."/>
            <person name="Gu W."/>
            <person name="Munk A.C.C."/>
            <person name="Teshima H."/>
            <person name="Xu Y."/>
            <person name="Chain P."/>
            <person name="Chen A."/>
            <person name="Krypides N."/>
            <person name="Mavromatis K."/>
            <person name="Markowitz V."/>
            <person name="Szeto E."/>
            <person name="Ivanova N."/>
            <person name="Mikhailova N."/>
            <person name="Ovchinnikova G."/>
            <person name="Pagani I."/>
            <person name="Pati A."/>
            <person name="Goodwin L."/>
            <person name="Peters L."/>
            <person name="Pitluck S."/>
            <person name="Woyke T."/>
            <person name="Kerfeld C."/>
        </authorList>
    </citation>
    <scope>NUCLEOTIDE SEQUENCE [LARGE SCALE GENOMIC DNA]</scope>
    <source>
        <strain evidence="14 15">PCC 9333</strain>
    </source>
</reference>
<keyword evidence="3 12" id="KW-0813">Transport</keyword>
<evidence type="ECO:0000313" key="15">
    <source>
        <dbReference type="Proteomes" id="UP000010472"/>
    </source>
</evidence>
<dbReference type="NCBIfam" id="TIGR03045">
    <property type="entry name" value="PS_II_C550"/>
    <property type="match status" value="1"/>
</dbReference>
<keyword evidence="6 12" id="KW-0479">Metal-binding</keyword>
<dbReference type="InterPro" id="IPR029490">
    <property type="entry name" value="Cytochrom_C550"/>
</dbReference>
<evidence type="ECO:0000256" key="9">
    <source>
        <dbReference type="ARBA" id="ARBA00023078"/>
    </source>
</evidence>
<dbReference type="InterPro" id="IPR016003">
    <property type="entry name" value="PsbV_cyt_c550-like"/>
</dbReference>
<sequence length="163" mass="17902" precursor="true">MLKRFVWLFVATVFFAFQIVVNSAFAVELDANTRTVKLNEQGENITLNKKQVKQGKRLFSAVCAQCHAGGITKTDFNVSLSPKDLSGATPPRDNVDALVDYLHHPTTYDGETVISEVHPSTESADIFAEMRNLSEDDLVALAGHILLQPKVMGDQWGGGKAIR</sequence>
<dbReference type="GO" id="GO:0020037">
    <property type="term" value="F:heme binding"/>
    <property type="evidence" value="ECO:0007669"/>
    <property type="project" value="InterPro"/>
</dbReference>
<dbReference type="SUPFAM" id="SSF46626">
    <property type="entry name" value="Cytochrome c"/>
    <property type="match status" value="1"/>
</dbReference>
<dbReference type="HOGENOM" id="CLU_104149_1_0_3"/>
<evidence type="ECO:0000256" key="2">
    <source>
        <dbReference type="ARBA" id="ARBA00010433"/>
    </source>
</evidence>
<evidence type="ECO:0000256" key="7">
    <source>
        <dbReference type="ARBA" id="ARBA00022982"/>
    </source>
</evidence>
<dbReference type="InterPro" id="IPR009056">
    <property type="entry name" value="Cyt_c-like_dom"/>
</dbReference>
<dbReference type="RefSeq" id="WP_015205160.1">
    <property type="nucleotide sequence ID" value="NC_019753.1"/>
</dbReference>
<comment type="subcellular location">
    <subcellularLocation>
        <location evidence="12">Cellular thylakoid membrane</location>
        <topology evidence="12">Peripheral membrane protein</topology>
        <orientation evidence="12">Lumenal side</orientation>
    </subcellularLocation>
    <subcellularLocation>
        <location evidence="1">Membrane</location>
        <topology evidence="1">Peripheral membrane protein</topology>
    </subcellularLocation>
    <text evidence="12">Associated with photosystem II at the lumenal side of the thylakoid membrane.</text>
</comment>
<dbReference type="AlphaFoldDB" id="K9W4F4"/>
<comment type="subunit">
    <text evidence="12">PSII is composed of 1 copy each of membrane proteins PsbA, PsbB, PsbC, PsbD, PsbE, PsbF, PsbH, PsbI, PsbJ, PsbK, PsbL, PsbM, PsbT, PsbX, PsbY, PsbZ, Psb30/Ycf12, peripheral proteins PsbO, CyanoQ (PsbQ), PsbU, PsbV and a large number of cofactors. It forms dimeric complexes.</text>
</comment>
<evidence type="ECO:0000256" key="11">
    <source>
        <dbReference type="ARBA" id="ARBA00023276"/>
    </source>
</evidence>
<dbReference type="GO" id="GO:0022904">
    <property type="term" value="P:respiratory electron transport chain"/>
    <property type="evidence" value="ECO:0007669"/>
    <property type="project" value="InterPro"/>
</dbReference>
<comment type="cofactor">
    <cofactor evidence="12">
        <name>heme c</name>
        <dbReference type="ChEBI" id="CHEBI:61717"/>
    </cofactor>
    <text evidence="12">Binds 1 heme c group covalently per subunit.</text>
</comment>
<dbReference type="Proteomes" id="UP000010472">
    <property type="component" value="Chromosome"/>
</dbReference>
<gene>
    <name evidence="12" type="primary">psbV</name>
    <name evidence="14" type="ORF">Cri9333_4279</name>
</gene>
<keyword evidence="7 12" id="KW-0249">Electron transport</keyword>
<evidence type="ECO:0000259" key="13">
    <source>
        <dbReference type="PROSITE" id="PS51007"/>
    </source>
</evidence>
<evidence type="ECO:0000256" key="6">
    <source>
        <dbReference type="ARBA" id="ARBA00022723"/>
    </source>
</evidence>
<evidence type="ECO:0000256" key="5">
    <source>
        <dbReference type="ARBA" id="ARBA00022617"/>
    </source>
</evidence>
<comment type="function">
    <text evidence="12">One of the extrinsic, lumenal subunits of photosystem II (PSII). PSII is a light-driven water plastoquinone oxidoreductase, using light energy to abstract electrons from H(2)O, generating a proton gradient subsequently used for ATP formation. The extrinsic proteins stabilize the structure of photosystem II oxygen-evolving complex (OEC), the ion environment of oxygen evolution and protect the OEC against heat-induced inactivation. Low-potential cytochrome c that plays a role in the OEC of PSII.</text>
</comment>
<dbReference type="PROSITE" id="PS51007">
    <property type="entry name" value="CYTC"/>
    <property type="match status" value="1"/>
</dbReference>
<feature type="signal peptide" evidence="12">
    <location>
        <begin position="1"/>
        <end position="26"/>
    </location>
</feature>
<dbReference type="Pfam" id="PF14495">
    <property type="entry name" value="Cytochrom_C550"/>
    <property type="match status" value="1"/>
</dbReference>
<comment type="similarity">
    <text evidence="2 12">Belongs to the cytochrome c family. PsbV subfamily.</text>
</comment>
<dbReference type="eggNOG" id="COG2010">
    <property type="taxonomic scope" value="Bacteria"/>
</dbReference>
<feature type="chain" id="PRO_5009016552" description="Photosystem II extrinsic protein V" evidence="12">
    <location>
        <begin position="27"/>
        <end position="163"/>
    </location>
</feature>
<keyword evidence="12" id="KW-0732">Signal</keyword>
<organism evidence="14 15">
    <name type="scientific">Crinalium epipsammum PCC 9333</name>
    <dbReference type="NCBI Taxonomy" id="1173022"/>
    <lineage>
        <taxon>Bacteria</taxon>
        <taxon>Bacillati</taxon>
        <taxon>Cyanobacteriota</taxon>
        <taxon>Cyanophyceae</taxon>
        <taxon>Gomontiellales</taxon>
        <taxon>Gomontiellaceae</taxon>
        <taxon>Crinalium</taxon>
    </lineage>
</organism>
<feature type="binding site" description="axial binding residue" evidence="12">
    <location>
        <position position="118"/>
    </location>
    <ligand>
        <name>heme c</name>
        <dbReference type="ChEBI" id="CHEBI:61717"/>
    </ligand>
    <ligandPart>
        <name>Fe</name>
        <dbReference type="ChEBI" id="CHEBI:18248"/>
    </ligandPart>
</feature>
<dbReference type="HAMAP" id="MF_01378">
    <property type="entry name" value="PSII_Cyt550"/>
    <property type="match status" value="1"/>
</dbReference>
<keyword evidence="10 12" id="KW-0472">Membrane</keyword>
<dbReference type="Gene3D" id="1.10.760.10">
    <property type="entry name" value="Cytochrome c-like domain"/>
    <property type="match status" value="1"/>
</dbReference>
<evidence type="ECO:0000256" key="3">
    <source>
        <dbReference type="ARBA" id="ARBA00022448"/>
    </source>
</evidence>
<evidence type="ECO:0000256" key="4">
    <source>
        <dbReference type="ARBA" id="ARBA00022531"/>
    </source>
</evidence>
<dbReference type="GO" id="GO:0031676">
    <property type="term" value="C:plasma membrane-derived thylakoid membrane"/>
    <property type="evidence" value="ECO:0007669"/>
    <property type="project" value="UniProtKB-SubCell"/>
</dbReference>
<dbReference type="InterPro" id="IPR017851">
    <property type="entry name" value="PsbV_cyt_c550"/>
</dbReference>
<dbReference type="GO" id="GO:0009523">
    <property type="term" value="C:photosystem II"/>
    <property type="evidence" value="ECO:0007669"/>
    <property type="project" value="UniProtKB-KW"/>
</dbReference>
<dbReference type="KEGG" id="cep:Cri9333_4279"/>
<evidence type="ECO:0000313" key="14">
    <source>
        <dbReference type="EMBL" id="AFZ15066.1"/>
    </source>
</evidence>
<evidence type="ECO:0000256" key="8">
    <source>
        <dbReference type="ARBA" id="ARBA00023004"/>
    </source>
</evidence>
<dbReference type="OrthoDB" id="486949at2"/>
<proteinExistence type="inferred from homology"/>
<evidence type="ECO:0000256" key="12">
    <source>
        <dbReference type="HAMAP-Rule" id="MF_01378"/>
    </source>
</evidence>
<accession>K9W4F4</accession>
<protein>
    <recommendedName>
        <fullName evidence="12">Photosystem II extrinsic protein V</fullName>
        <shortName evidence="12">PsbV</shortName>
    </recommendedName>
    <alternativeName>
        <fullName evidence="12">Cytochrome c-550</fullName>
    </alternativeName>
    <alternativeName>
        <fullName evidence="12">Cytochrome c550</fullName>
    </alternativeName>
    <alternativeName>
        <fullName evidence="12">Low-potential cytochrome c</fullName>
    </alternativeName>
</protein>
<dbReference type="STRING" id="1173022.Cri9333_4279"/>
<evidence type="ECO:0000256" key="10">
    <source>
        <dbReference type="ARBA" id="ARBA00023136"/>
    </source>
</evidence>
<evidence type="ECO:0000256" key="1">
    <source>
        <dbReference type="ARBA" id="ARBA00004170"/>
    </source>
</evidence>
<keyword evidence="4 12" id="KW-0602">Photosynthesis</keyword>
<keyword evidence="8 12" id="KW-0408">Iron</keyword>
<dbReference type="PIRSF" id="PIRSF005890">
    <property type="entry name" value="Phot_II_cyt_c550"/>
    <property type="match status" value="1"/>
</dbReference>
<dbReference type="GO" id="GO:0005506">
    <property type="term" value="F:iron ion binding"/>
    <property type="evidence" value="ECO:0007669"/>
    <property type="project" value="InterPro"/>
</dbReference>
<dbReference type="InterPro" id="IPR036909">
    <property type="entry name" value="Cyt_c-like_dom_sf"/>
</dbReference>
<dbReference type="PATRIC" id="fig|1173022.3.peg.4623"/>
<dbReference type="GO" id="GO:0019684">
    <property type="term" value="P:photosynthesis, light reaction"/>
    <property type="evidence" value="ECO:0007669"/>
    <property type="project" value="UniProtKB-UniRule"/>
</dbReference>
<name>K9W4F4_9CYAN</name>
<dbReference type="GO" id="GO:0009055">
    <property type="term" value="F:electron transfer activity"/>
    <property type="evidence" value="ECO:0007669"/>
    <property type="project" value="InterPro"/>
</dbReference>
<keyword evidence="9 12" id="KW-0793">Thylakoid</keyword>
<keyword evidence="5 12" id="KW-0349">Heme</keyword>
<dbReference type="EMBL" id="CP003620">
    <property type="protein sequence ID" value="AFZ15066.1"/>
    <property type="molecule type" value="Genomic_DNA"/>
</dbReference>
<feature type="binding site" description="covalent" evidence="12">
    <location>
        <position position="63"/>
    </location>
    <ligand>
        <name>heme c</name>
        <dbReference type="ChEBI" id="CHEBI:61717"/>
    </ligand>
</feature>
<feature type="binding site" description="covalent" evidence="12">
    <location>
        <position position="66"/>
    </location>
    <ligand>
        <name>heme c</name>
        <dbReference type="ChEBI" id="CHEBI:61717"/>
    </ligand>
</feature>
<keyword evidence="15" id="KW-1185">Reference proteome</keyword>